<evidence type="ECO:0000256" key="1">
    <source>
        <dbReference type="ARBA" id="ARBA00004651"/>
    </source>
</evidence>
<dbReference type="GO" id="GO:0005886">
    <property type="term" value="C:plasma membrane"/>
    <property type="evidence" value="ECO:0007669"/>
    <property type="project" value="UniProtKB-SubCell"/>
</dbReference>
<dbReference type="RefSeq" id="WP_136368890.1">
    <property type="nucleotide sequence ID" value="NZ_SSOB01000006.1"/>
</dbReference>
<keyword evidence="4 8" id="KW-0812">Transmembrane</keyword>
<feature type="transmembrane region" description="Helical" evidence="8">
    <location>
        <begin position="91"/>
        <end position="115"/>
    </location>
</feature>
<dbReference type="InterPro" id="IPR052923">
    <property type="entry name" value="UPF0718"/>
</dbReference>
<keyword evidence="3" id="KW-1003">Cell membrane</keyword>
<feature type="transmembrane region" description="Helical" evidence="8">
    <location>
        <begin position="312"/>
        <end position="330"/>
    </location>
</feature>
<feature type="compositionally biased region" description="Basic and acidic residues" evidence="7">
    <location>
        <begin position="190"/>
        <end position="201"/>
    </location>
</feature>
<evidence type="ECO:0000313" key="10">
    <source>
        <dbReference type="Proteomes" id="UP000310636"/>
    </source>
</evidence>
<name>A0A4S4C9X1_9BACL</name>
<dbReference type="OrthoDB" id="9810876at2"/>
<dbReference type="Proteomes" id="UP000310636">
    <property type="component" value="Unassembled WGS sequence"/>
</dbReference>
<keyword evidence="5 8" id="KW-1133">Transmembrane helix</keyword>
<feature type="transmembrane region" description="Helical" evidence="8">
    <location>
        <begin position="121"/>
        <end position="143"/>
    </location>
</feature>
<evidence type="ECO:0000256" key="8">
    <source>
        <dbReference type="SAM" id="Phobius"/>
    </source>
</evidence>
<dbReference type="InterPro" id="IPR005524">
    <property type="entry name" value="DUF318"/>
</dbReference>
<dbReference type="Pfam" id="PF03773">
    <property type="entry name" value="ArsP_1"/>
    <property type="match status" value="1"/>
</dbReference>
<organism evidence="9 10">
    <name type="scientific">Cohnella fermenti</name>
    <dbReference type="NCBI Taxonomy" id="2565925"/>
    <lineage>
        <taxon>Bacteria</taxon>
        <taxon>Bacillati</taxon>
        <taxon>Bacillota</taxon>
        <taxon>Bacilli</taxon>
        <taxon>Bacillales</taxon>
        <taxon>Paenibacillaceae</taxon>
        <taxon>Cohnella</taxon>
    </lineage>
</organism>
<reference evidence="9 10" key="1">
    <citation type="submission" date="2019-04" db="EMBL/GenBank/DDBJ databases">
        <title>Cohnella sp. nov. isolated from preserved vegetables.</title>
        <authorList>
            <person name="Lin S.-Y."/>
            <person name="Hung M.-H."/>
            <person name="Young C.-C."/>
        </authorList>
    </citation>
    <scope>NUCLEOTIDE SEQUENCE [LARGE SCALE GENOMIC DNA]</scope>
    <source>
        <strain evidence="9 10">CC-MHH1044</strain>
    </source>
</reference>
<feature type="transmembrane region" description="Helical" evidence="8">
    <location>
        <begin position="12"/>
        <end position="36"/>
    </location>
</feature>
<evidence type="ECO:0000313" key="9">
    <source>
        <dbReference type="EMBL" id="THF82630.1"/>
    </source>
</evidence>
<proteinExistence type="inferred from homology"/>
<keyword evidence="6 8" id="KW-0472">Membrane</keyword>
<dbReference type="EMBL" id="SSOB01000006">
    <property type="protein sequence ID" value="THF82630.1"/>
    <property type="molecule type" value="Genomic_DNA"/>
</dbReference>
<feature type="compositionally biased region" description="Basic residues" evidence="7">
    <location>
        <begin position="156"/>
        <end position="189"/>
    </location>
</feature>
<dbReference type="AlphaFoldDB" id="A0A4S4C9X1"/>
<comment type="similarity">
    <text evidence="2">Belongs to the UPF0718 family.</text>
</comment>
<sequence>MLWIRAPGYAGKLFEAFASILFDALPYLIAGSFVSALLDAFLKDEHVRRFAPGNKLYGVLFGSFLGLLVPLCECGMVPVVRRLIRKGLPAYIGLVYIAAGPILNPIVIASTFSAFRDDPRLAAARFLLALAVAMALGLLLSLMMRGSPLREDRASGRHGHDHHSHPHHAHHHHHHRHSHHHGHHHHGHSHDHDGTSGGTWREKLRTVPSHAAEDLWDMGKYFLAGSLITAFMQTSIDRDAFAAIAGHDLISHLFMMGFAYALSLCSTADAFVAASFSHLFPAGALLSFLVFGPMVDFKGTLLMLSVFRARIVLAYVLLAAWLVLLGSHIFERMNWL</sequence>
<feature type="transmembrane region" description="Helical" evidence="8">
    <location>
        <begin position="270"/>
        <end position="291"/>
    </location>
</feature>
<dbReference type="PANTHER" id="PTHR34184">
    <property type="entry name" value="UPF0718 PROTEIN YCGR"/>
    <property type="match status" value="1"/>
</dbReference>
<evidence type="ECO:0000256" key="5">
    <source>
        <dbReference type="ARBA" id="ARBA00022989"/>
    </source>
</evidence>
<evidence type="ECO:0000256" key="2">
    <source>
        <dbReference type="ARBA" id="ARBA00006386"/>
    </source>
</evidence>
<evidence type="ECO:0000256" key="7">
    <source>
        <dbReference type="SAM" id="MobiDB-lite"/>
    </source>
</evidence>
<evidence type="ECO:0000256" key="6">
    <source>
        <dbReference type="ARBA" id="ARBA00023136"/>
    </source>
</evidence>
<feature type="transmembrane region" description="Helical" evidence="8">
    <location>
        <begin position="240"/>
        <end position="264"/>
    </location>
</feature>
<evidence type="ECO:0000256" key="4">
    <source>
        <dbReference type="ARBA" id="ARBA00022692"/>
    </source>
</evidence>
<evidence type="ECO:0000256" key="3">
    <source>
        <dbReference type="ARBA" id="ARBA00022475"/>
    </source>
</evidence>
<protein>
    <submittedName>
        <fullName evidence="9">Permease</fullName>
    </submittedName>
</protein>
<feature type="region of interest" description="Disordered" evidence="7">
    <location>
        <begin position="150"/>
        <end position="201"/>
    </location>
</feature>
<keyword evidence="10" id="KW-1185">Reference proteome</keyword>
<dbReference type="PANTHER" id="PTHR34184:SF4">
    <property type="entry name" value="UPF0718 PROTEIN YCGR"/>
    <property type="match status" value="1"/>
</dbReference>
<accession>A0A4S4C9X1</accession>
<gene>
    <name evidence="9" type="ORF">E6C55_06025</name>
</gene>
<feature type="transmembrane region" description="Helical" evidence="8">
    <location>
        <begin position="56"/>
        <end position="79"/>
    </location>
</feature>
<comment type="caution">
    <text evidence="9">The sequence shown here is derived from an EMBL/GenBank/DDBJ whole genome shotgun (WGS) entry which is preliminary data.</text>
</comment>
<comment type="subcellular location">
    <subcellularLocation>
        <location evidence="1">Cell membrane</location>
        <topology evidence="1">Multi-pass membrane protein</topology>
    </subcellularLocation>
</comment>